<sequence length="772" mass="87099">TNPPAPRCHLSRPCSSSGSAPGERSAGGAAVRAMMAAETGKPRRRRAGNKHSAAQKNEDTAQRKAALEAALRKKIECEKKALSIVEQLLEEDITEEFLLNCGKCITPSHYKDVVDERSIIKLCGYPLCQKKLENVPKQKYRISTKTNRVYDITERKCFCSNFCYRASKYFEAQISKSPVWMREEEDGQSGEEVKLRDEVIKASDIENPRISSDPCESASHDTASDSSTDTEQGFISSVLPGSQSSTANFAQHLHRKSILKKKHAQKVHASPKNEDADVVEVTEQLSHCTLDTQEERHAYSVYSEVTAPPSNNTAPRKSSASEIFENTCGSQIVFLGVSKRGAEHLKRTLANSTEHKNPELRHPVNSKGSLLEVLRQTLTEWRTEETLKFLYGPNYTSLCSSECIASVNQETEELDEDDLDTADDLDTVAVGESENSLNYSLPFTGSGGIVKPVPSYEKLKEETEFLELRVKEFYKGSCILAEEAATPAQAGEHPSKDKDDQQEDLTFPLVDSNAQMQIRKRIVLEKLRKALSAVLGPLQIASGDVYTELKNLVKTFQLTNRNIIHKMPEWTLIAIVLLSVLSQTTPLFKNTQTSPMYTQFLTTLLEELHFKNEDLEIFLGLETQSEFAYRDQGKRRKNVCEPPMVRAVLLTFFQLPSCMEQEPLRMMTAQKYRTWTLRSARGDEQLSWTSLLTAEKKGLAHQREEKGREKGKAKHFSAQSVVLWEMGCLKDAVERELWHLWCYTGFGEQRLLSKRRNLFEQLFISLLSFLSV</sequence>
<keyword evidence="3 13" id="KW-0479">Metal-binding</keyword>
<evidence type="ECO:0000256" key="1">
    <source>
        <dbReference type="ARBA" id="ARBA00004123"/>
    </source>
</evidence>
<comment type="caution">
    <text evidence="16">The sequence shown here is derived from an EMBL/GenBank/DDBJ whole genome shotgun (WGS) entry which is preliminary data.</text>
</comment>
<evidence type="ECO:0000256" key="9">
    <source>
        <dbReference type="ARBA" id="ARBA00045547"/>
    </source>
</evidence>
<dbReference type="GO" id="GO:0008420">
    <property type="term" value="F:RNA polymerase II CTD heptapeptide repeat phosphatase activity"/>
    <property type="evidence" value="ECO:0007669"/>
    <property type="project" value="UniProtKB-UniRule"/>
</dbReference>
<dbReference type="Pfam" id="PF04181">
    <property type="entry name" value="RPAP2_Rtr1"/>
    <property type="match status" value="1"/>
</dbReference>
<comment type="similarity">
    <text evidence="2 12 13">Belongs to the RPAP2 family.</text>
</comment>
<gene>
    <name evidence="17" type="ORF">IHE44_0014934</name>
    <name evidence="16" type="ORF">IHE44_013883</name>
</gene>
<evidence type="ECO:0000259" key="15">
    <source>
        <dbReference type="PROSITE" id="PS51479"/>
    </source>
</evidence>
<evidence type="ECO:0000313" key="18">
    <source>
        <dbReference type="Proteomes" id="UP000618051"/>
    </source>
</evidence>
<dbReference type="PANTHER" id="PTHR14732">
    <property type="entry name" value="RNA POLYMERASE II SUBUNIT B1 CTD PHOSPHATASE RPAP2-RELATED"/>
    <property type="match status" value="1"/>
</dbReference>
<dbReference type="OrthoDB" id="2590500at2759"/>
<evidence type="ECO:0000256" key="5">
    <source>
        <dbReference type="ARBA" id="ARBA00022801"/>
    </source>
</evidence>
<evidence type="ECO:0000256" key="8">
    <source>
        <dbReference type="ARBA" id="ARBA00023242"/>
    </source>
</evidence>
<proteinExistence type="inferred from homology"/>
<dbReference type="GO" id="GO:0005737">
    <property type="term" value="C:cytoplasm"/>
    <property type="evidence" value="ECO:0007669"/>
    <property type="project" value="TreeGrafter"/>
</dbReference>
<dbReference type="GO" id="GO:0008270">
    <property type="term" value="F:zinc ion binding"/>
    <property type="evidence" value="ECO:0007669"/>
    <property type="project" value="UniProtKB-KW"/>
</dbReference>
<protein>
    <recommendedName>
        <fullName evidence="13">RNA polymerase II subunit B1 CTD phosphatase RPAP2 homolog</fullName>
        <ecNumber evidence="13">3.1.3.16</ecNumber>
    </recommendedName>
</protein>
<dbReference type="InterPro" id="IPR038534">
    <property type="entry name" value="Rtr1/RPAP2_sf"/>
</dbReference>
<keyword evidence="5 13" id="KW-0378">Hydrolase</keyword>
<evidence type="ECO:0000256" key="10">
    <source>
        <dbReference type="ARBA" id="ARBA00047761"/>
    </source>
</evidence>
<dbReference type="EMBL" id="JADDUC010000009">
    <property type="protein sequence ID" value="KAG0131358.1"/>
    <property type="molecule type" value="Genomic_DNA"/>
</dbReference>
<feature type="region of interest" description="Disordered" evidence="14">
    <location>
        <begin position="1"/>
        <end position="61"/>
    </location>
</feature>
<evidence type="ECO:0000256" key="4">
    <source>
        <dbReference type="ARBA" id="ARBA00022771"/>
    </source>
</evidence>
<keyword evidence="18" id="KW-1185">Reference proteome</keyword>
<dbReference type="InterPro" id="IPR039693">
    <property type="entry name" value="Rtr1/RPAP2"/>
</dbReference>
<keyword evidence="4 13" id="KW-0863">Zinc-finger</keyword>
<organism evidence="16">
    <name type="scientific">Lamprotornis superbus</name>
    <dbReference type="NCBI Taxonomy" id="245042"/>
    <lineage>
        <taxon>Eukaryota</taxon>
        <taxon>Metazoa</taxon>
        <taxon>Chordata</taxon>
        <taxon>Craniata</taxon>
        <taxon>Vertebrata</taxon>
        <taxon>Euteleostomi</taxon>
        <taxon>Archelosauria</taxon>
        <taxon>Archosauria</taxon>
        <taxon>Dinosauria</taxon>
        <taxon>Saurischia</taxon>
        <taxon>Theropoda</taxon>
        <taxon>Coelurosauria</taxon>
        <taxon>Aves</taxon>
        <taxon>Neognathae</taxon>
        <taxon>Neoaves</taxon>
        <taxon>Telluraves</taxon>
        <taxon>Australaves</taxon>
        <taxon>Passeriformes</taxon>
        <taxon>Sturnidae</taxon>
        <taxon>Lamprotornis</taxon>
    </lineage>
</organism>
<evidence type="ECO:0000256" key="11">
    <source>
        <dbReference type="ARBA" id="ARBA00048336"/>
    </source>
</evidence>
<keyword evidence="7 13" id="KW-0904">Protein phosphatase</keyword>
<keyword evidence="8 13" id="KW-0539">Nucleus</keyword>
<evidence type="ECO:0000256" key="13">
    <source>
        <dbReference type="RuleBase" id="RU367080"/>
    </source>
</evidence>
<reference evidence="16" key="1">
    <citation type="submission" date="2020-10" db="EMBL/GenBank/DDBJ databases">
        <title>Feather gene expression reveals the developmental basis of iridescence in African starlings.</title>
        <authorList>
            <person name="Rubenstein D.R."/>
        </authorList>
    </citation>
    <scope>NUCLEOTIDE SEQUENCE</scope>
    <source>
        <strain evidence="16">SS15</strain>
        <tissue evidence="16">Liver</tissue>
    </source>
</reference>
<dbReference type="Gene3D" id="1.25.40.820">
    <property type="match status" value="1"/>
</dbReference>
<feature type="region of interest" description="Disordered" evidence="14">
    <location>
        <begin position="206"/>
        <end position="238"/>
    </location>
</feature>
<comment type="function">
    <text evidence="9">Protein phosphatase that displays CTD phosphatase activity and regulates transcription of snRNA genes. Recognizes and binds phosphorylated 'Ser-7' of the C-terminal heptapeptide repeat domain (CTD) of the largest RNA polymerase II subunit POLR2A, and mediates dephosphorylation of 'Ser-5' of the CTD, thereby promoting transcription of snRNA genes. Downstream of EIF2AK3/PERK, dephosphorylates ERN1, a sensor for the endoplasmic reticulum unfolded protein response (UPR), to abort failed ER-stress adaptation and trigger apoptosis.</text>
</comment>
<feature type="compositionally biased region" description="Low complexity" evidence="14">
    <location>
        <begin position="26"/>
        <end position="37"/>
    </location>
</feature>
<dbReference type="AlphaFoldDB" id="A0A835P1H5"/>
<evidence type="ECO:0000256" key="2">
    <source>
        <dbReference type="ARBA" id="ARBA00005676"/>
    </source>
</evidence>
<dbReference type="EC" id="3.1.3.16" evidence="13"/>
<reference evidence="17 18" key="2">
    <citation type="journal article" date="2021" name="J. Hered.">
        <title>Feather Gene Expression Elucidates the Developmental Basis of Plumage Iridescence in African Starlings.</title>
        <authorList>
            <person name="Rubenstein D.R."/>
            <person name="Corvelo A."/>
            <person name="MacManes M.D."/>
            <person name="Maia R."/>
            <person name="Narzisi G."/>
            <person name="Rousaki A."/>
            <person name="Vandenabeele P."/>
            <person name="Shawkey M.D."/>
            <person name="Solomon J."/>
        </authorList>
    </citation>
    <scope>NUCLEOTIDE SEQUENCE [LARGE SCALE GENOMIC DNA]</scope>
    <source>
        <strain evidence="17">SS15</strain>
    </source>
</reference>
<evidence type="ECO:0000256" key="3">
    <source>
        <dbReference type="ARBA" id="ARBA00022723"/>
    </source>
</evidence>
<feature type="domain" description="RTR1-type" evidence="15">
    <location>
        <begin position="100"/>
        <end position="183"/>
    </location>
</feature>
<name>A0A835P1H5_9PASS</name>
<evidence type="ECO:0000256" key="7">
    <source>
        <dbReference type="ARBA" id="ARBA00022912"/>
    </source>
</evidence>
<feature type="non-terminal residue" evidence="16">
    <location>
        <position position="1"/>
    </location>
</feature>
<dbReference type="PANTHER" id="PTHR14732:SF0">
    <property type="entry name" value="RNA POLYMERASE II SUBUNIT B1 CTD PHOSPHATASE RPAP2-RELATED"/>
    <property type="match status" value="1"/>
</dbReference>
<keyword evidence="6 13" id="KW-0862">Zinc</keyword>
<dbReference type="InterPro" id="IPR007308">
    <property type="entry name" value="Rtr1/RPAP2_dom"/>
</dbReference>
<dbReference type="GO" id="GO:0043175">
    <property type="term" value="F:RNA polymerase core enzyme binding"/>
    <property type="evidence" value="ECO:0007669"/>
    <property type="project" value="UniProtKB-UniRule"/>
</dbReference>
<evidence type="ECO:0000256" key="6">
    <source>
        <dbReference type="ARBA" id="ARBA00022833"/>
    </source>
</evidence>
<evidence type="ECO:0000256" key="14">
    <source>
        <dbReference type="SAM" id="MobiDB-lite"/>
    </source>
</evidence>
<evidence type="ECO:0000313" key="17">
    <source>
        <dbReference type="EMBL" id="KAI1236681.1"/>
    </source>
</evidence>
<comment type="subcellular location">
    <subcellularLocation>
        <location evidence="1 13">Nucleus</location>
    </subcellularLocation>
</comment>
<dbReference type="EMBL" id="JADDUC020000009">
    <property type="protein sequence ID" value="KAI1236681.1"/>
    <property type="molecule type" value="Genomic_DNA"/>
</dbReference>
<evidence type="ECO:0000313" key="16">
    <source>
        <dbReference type="EMBL" id="KAG0131358.1"/>
    </source>
</evidence>
<dbReference type="GO" id="GO:0005634">
    <property type="term" value="C:nucleus"/>
    <property type="evidence" value="ECO:0007669"/>
    <property type="project" value="UniProtKB-SubCell"/>
</dbReference>
<accession>A0A835P1H5</accession>
<comment type="catalytic activity">
    <reaction evidence="10 13">
        <text>O-phospho-L-seryl-[protein] + H2O = L-seryl-[protein] + phosphate</text>
        <dbReference type="Rhea" id="RHEA:20629"/>
        <dbReference type="Rhea" id="RHEA-COMP:9863"/>
        <dbReference type="Rhea" id="RHEA-COMP:11604"/>
        <dbReference type="ChEBI" id="CHEBI:15377"/>
        <dbReference type="ChEBI" id="CHEBI:29999"/>
        <dbReference type="ChEBI" id="CHEBI:43474"/>
        <dbReference type="ChEBI" id="CHEBI:83421"/>
        <dbReference type="EC" id="3.1.3.16"/>
    </reaction>
</comment>
<reference evidence="17" key="3">
    <citation type="submission" date="2022-01" db="EMBL/GenBank/DDBJ databases">
        <authorList>
            <person name="Rubenstein D.R."/>
        </authorList>
    </citation>
    <scope>NUCLEOTIDE SEQUENCE</scope>
    <source>
        <strain evidence="17">SS15</strain>
        <tissue evidence="17">Liver</tissue>
    </source>
</reference>
<comment type="subunit">
    <text evidence="13">Associates with the RNA polymerase II complex.</text>
</comment>
<dbReference type="Proteomes" id="UP000618051">
    <property type="component" value="Unassembled WGS sequence"/>
</dbReference>
<dbReference type="PROSITE" id="PS51479">
    <property type="entry name" value="ZF_RTR1"/>
    <property type="match status" value="1"/>
</dbReference>
<evidence type="ECO:0000256" key="12">
    <source>
        <dbReference type="PROSITE-ProRule" id="PRU00812"/>
    </source>
</evidence>
<comment type="catalytic activity">
    <reaction evidence="11 13">
        <text>O-phospho-L-threonyl-[protein] + H2O = L-threonyl-[protein] + phosphate</text>
        <dbReference type="Rhea" id="RHEA:47004"/>
        <dbReference type="Rhea" id="RHEA-COMP:11060"/>
        <dbReference type="Rhea" id="RHEA-COMP:11605"/>
        <dbReference type="ChEBI" id="CHEBI:15377"/>
        <dbReference type="ChEBI" id="CHEBI:30013"/>
        <dbReference type="ChEBI" id="CHEBI:43474"/>
        <dbReference type="ChEBI" id="CHEBI:61977"/>
        <dbReference type="EC" id="3.1.3.16"/>
    </reaction>
</comment>